<reference evidence="2" key="1">
    <citation type="submission" date="2014-11" db="EMBL/GenBank/DDBJ databases">
        <authorList>
            <person name="Amaro Gonzalez C."/>
        </authorList>
    </citation>
    <scope>NUCLEOTIDE SEQUENCE</scope>
</reference>
<keyword evidence="1" id="KW-0812">Transmembrane</keyword>
<keyword evidence="1" id="KW-0472">Membrane</keyword>
<dbReference type="AlphaFoldDB" id="A0A0E9VL29"/>
<evidence type="ECO:0000313" key="2">
    <source>
        <dbReference type="EMBL" id="JAH77928.1"/>
    </source>
</evidence>
<name>A0A0E9VL29_ANGAN</name>
<organism evidence="2">
    <name type="scientific">Anguilla anguilla</name>
    <name type="common">European freshwater eel</name>
    <name type="synonym">Muraena anguilla</name>
    <dbReference type="NCBI Taxonomy" id="7936"/>
    <lineage>
        <taxon>Eukaryota</taxon>
        <taxon>Metazoa</taxon>
        <taxon>Chordata</taxon>
        <taxon>Craniata</taxon>
        <taxon>Vertebrata</taxon>
        <taxon>Euteleostomi</taxon>
        <taxon>Actinopterygii</taxon>
        <taxon>Neopterygii</taxon>
        <taxon>Teleostei</taxon>
        <taxon>Anguilliformes</taxon>
        <taxon>Anguillidae</taxon>
        <taxon>Anguilla</taxon>
    </lineage>
</organism>
<sequence>MNHAKTGHTCKIYLIALIKFLLGLLGHFNMLSDAASKVK</sequence>
<proteinExistence type="predicted"/>
<dbReference type="EMBL" id="GBXM01030649">
    <property type="protein sequence ID" value="JAH77928.1"/>
    <property type="molecule type" value="Transcribed_RNA"/>
</dbReference>
<keyword evidence="1" id="KW-1133">Transmembrane helix</keyword>
<protein>
    <submittedName>
        <fullName evidence="2">Uncharacterized protein</fullName>
    </submittedName>
</protein>
<evidence type="ECO:0000256" key="1">
    <source>
        <dbReference type="SAM" id="Phobius"/>
    </source>
</evidence>
<reference evidence="2" key="2">
    <citation type="journal article" date="2015" name="Fish Shellfish Immunol.">
        <title>Early steps in the European eel (Anguilla anguilla)-Vibrio vulnificus interaction in the gills: Role of the RtxA13 toxin.</title>
        <authorList>
            <person name="Callol A."/>
            <person name="Pajuelo D."/>
            <person name="Ebbesson L."/>
            <person name="Teles M."/>
            <person name="MacKenzie S."/>
            <person name="Amaro C."/>
        </authorList>
    </citation>
    <scope>NUCLEOTIDE SEQUENCE</scope>
</reference>
<feature type="transmembrane region" description="Helical" evidence="1">
    <location>
        <begin position="12"/>
        <end position="31"/>
    </location>
</feature>
<accession>A0A0E9VL29</accession>